<evidence type="ECO:0000313" key="1">
    <source>
        <dbReference type="EMBL" id="KAI3678030.1"/>
    </source>
</evidence>
<organism evidence="1 2">
    <name type="scientific">Arctium lappa</name>
    <name type="common">Greater burdock</name>
    <name type="synonym">Lappa major</name>
    <dbReference type="NCBI Taxonomy" id="4217"/>
    <lineage>
        <taxon>Eukaryota</taxon>
        <taxon>Viridiplantae</taxon>
        <taxon>Streptophyta</taxon>
        <taxon>Embryophyta</taxon>
        <taxon>Tracheophyta</taxon>
        <taxon>Spermatophyta</taxon>
        <taxon>Magnoliopsida</taxon>
        <taxon>eudicotyledons</taxon>
        <taxon>Gunneridae</taxon>
        <taxon>Pentapetalae</taxon>
        <taxon>asterids</taxon>
        <taxon>campanulids</taxon>
        <taxon>Asterales</taxon>
        <taxon>Asteraceae</taxon>
        <taxon>Carduoideae</taxon>
        <taxon>Cardueae</taxon>
        <taxon>Arctiinae</taxon>
        <taxon>Arctium</taxon>
    </lineage>
</organism>
<protein>
    <submittedName>
        <fullName evidence="1">Uncharacterized protein</fullName>
    </submittedName>
</protein>
<sequence length="476" mass="52966">MAGSCVGWLVLEEATAGLGFDGSDTKSNLGLTDTIECLALITDSSAIKKIFISSLKRLKLNGSVDKVMDDKSSTNKNANRCLILELASSIVGAGSLDLVDVIYNFIRQSLQEEDENIQSEAYSTLYKILEKSSGFCSSRFEELMELLLGLKSPADISSLRWRFSCFRTLLIQSIERTSDGENTYGFRMLNEIIVTLKDSKEESRKVAYDILLGMSSSLQKTSSSPDKGPYYEFISMIMGYLSGSSPHIKSGAVSALSLVIYNDSKICNLMPDLVPSILELLHSKAIEVIKAVLGFLKVLVLSLQVRDLQNFLSDILSVLLPWSSVSRHHFKSKVTVILEIIMRKCGSASVKSLVPEKYRDFVKNVLENRQGKTSSQEAVTTKTEAENSDTIPKSTQKRIPRSITNTKEEHSKQPRKRKRDDKRSSYKPRKFPAGGNTVDRKKEVKHSGKRKSGNFKSESSGGKRQKQWTKKNAPVS</sequence>
<gene>
    <name evidence="1" type="ORF">L6452_37309</name>
</gene>
<reference evidence="1 2" key="2">
    <citation type="journal article" date="2022" name="Mol. Ecol. Resour.">
        <title>The genomes of chicory, endive, great burdock and yacon provide insights into Asteraceae paleo-polyploidization history and plant inulin production.</title>
        <authorList>
            <person name="Fan W."/>
            <person name="Wang S."/>
            <person name="Wang H."/>
            <person name="Wang A."/>
            <person name="Jiang F."/>
            <person name="Liu H."/>
            <person name="Zhao H."/>
            <person name="Xu D."/>
            <person name="Zhang Y."/>
        </authorList>
    </citation>
    <scope>NUCLEOTIDE SEQUENCE [LARGE SCALE GENOMIC DNA]</scope>
    <source>
        <strain evidence="2">cv. Niubang</strain>
    </source>
</reference>
<reference evidence="2" key="1">
    <citation type="journal article" date="2022" name="Mol. Ecol. Resour.">
        <title>The genomes of chicory, endive, great burdock and yacon provide insights into Asteraceae palaeo-polyploidization history and plant inulin production.</title>
        <authorList>
            <person name="Fan W."/>
            <person name="Wang S."/>
            <person name="Wang H."/>
            <person name="Wang A."/>
            <person name="Jiang F."/>
            <person name="Liu H."/>
            <person name="Zhao H."/>
            <person name="Xu D."/>
            <person name="Zhang Y."/>
        </authorList>
    </citation>
    <scope>NUCLEOTIDE SEQUENCE [LARGE SCALE GENOMIC DNA]</scope>
    <source>
        <strain evidence="2">cv. Niubang</strain>
    </source>
</reference>
<dbReference type="EMBL" id="CM042060">
    <property type="protein sequence ID" value="KAI3678030.1"/>
    <property type="molecule type" value="Genomic_DNA"/>
</dbReference>
<name>A0ACB8Y3N4_ARCLA</name>
<comment type="caution">
    <text evidence="1">The sequence shown here is derived from an EMBL/GenBank/DDBJ whole genome shotgun (WGS) entry which is preliminary data.</text>
</comment>
<proteinExistence type="predicted"/>
<accession>A0ACB8Y3N4</accession>
<evidence type="ECO:0000313" key="2">
    <source>
        <dbReference type="Proteomes" id="UP001055879"/>
    </source>
</evidence>
<keyword evidence="2" id="KW-1185">Reference proteome</keyword>
<dbReference type="Proteomes" id="UP001055879">
    <property type="component" value="Linkage Group LG14"/>
</dbReference>